<sequence>MREMKKRQRTPSMVKLSNQMKESKLWYEEANSHVKTGNLDTAITAYNKVDSDSQEGIVCNLFYEYTPGSPGSLIPVLHEIALEGSVDGKLDGVTISTFHQIDHAFSLPWQPKSVRFTVK</sequence>
<dbReference type="AlphaFoldDB" id="A0A9N9X2H5"/>
<keyword evidence="2" id="KW-1185">Reference proteome</keyword>
<gene>
    <name evidence="1" type="ORF">PHAECO_LOCUS10755</name>
</gene>
<proteinExistence type="predicted"/>
<dbReference type="OrthoDB" id="267048at2759"/>
<dbReference type="Proteomes" id="UP001153737">
    <property type="component" value="Chromosome 7"/>
</dbReference>
<evidence type="ECO:0000313" key="1">
    <source>
        <dbReference type="EMBL" id="CAG9823647.1"/>
    </source>
</evidence>
<reference evidence="1" key="2">
    <citation type="submission" date="2022-10" db="EMBL/GenBank/DDBJ databases">
        <authorList>
            <consortium name="ENA_rothamsted_submissions"/>
            <consortium name="culmorum"/>
            <person name="King R."/>
        </authorList>
    </citation>
    <scope>NUCLEOTIDE SEQUENCE</scope>
</reference>
<protein>
    <submittedName>
        <fullName evidence="1">Uncharacterized protein</fullName>
    </submittedName>
</protein>
<reference evidence="1" key="1">
    <citation type="submission" date="2022-01" db="EMBL/GenBank/DDBJ databases">
        <authorList>
            <person name="King R."/>
        </authorList>
    </citation>
    <scope>NUCLEOTIDE SEQUENCE</scope>
</reference>
<accession>A0A9N9X2H5</accession>
<evidence type="ECO:0000313" key="2">
    <source>
        <dbReference type="Proteomes" id="UP001153737"/>
    </source>
</evidence>
<name>A0A9N9X2H5_PHACE</name>
<organism evidence="1 2">
    <name type="scientific">Phaedon cochleariae</name>
    <name type="common">Mustard beetle</name>
    <dbReference type="NCBI Taxonomy" id="80249"/>
    <lineage>
        <taxon>Eukaryota</taxon>
        <taxon>Metazoa</taxon>
        <taxon>Ecdysozoa</taxon>
        <taxon>Arthropoda</taxon>
        <taxon>Hexapoda</taxon>
        <taxon>Insecta</taxon>
        <taxon>Pterygota</taxon>
        <taxon>Neoptera</taxon>
        <taxon>Endopterygota</taxon>
        <taxon>Coleoptera</taxon>
        <taxon>Polyphaga</taxon>
        <taxon>Cucujiformia</taxon>
        <taxon>Chrysomeloidea</taxon>
        <taxon>Chrysomelidae</taxon>
        <taxon>Chrysomelinae</taxon>
        <taxon>Chrysomelini</taxon>
        <taxon>Phaedon</taxon>
    </lineage>
</organism>
<dbReference type="EMBL" id="OU896713">
    <property type="protein sequence ID" value="CAG9823647.1"/>
    <property type="molecule type" value="Genomic_DNA"/>
</dbReference>